<comment type="caution">
    <text evidence="1">The sequence shown here is derived from an EMBL/GenBank/DDBJ whole genome shotgun (WGS) entry which is preliminary data.</text>
</comment>
<protein>
    <submittedName>
        <fullName evidence="1">Uncharacterized protein</fullName>
    </submittedName>
</protein>
<dbReference type="EMBL" id="CAXAMN010024250">
    <property type="protein sequence ID" value="CAK9084956.1"/>
    <property type="molecule type" value="Genomic_DNA"/>
</dbReference>
<sequence>MEKAPSLPQERLGHKQTKCVSPYAEFKEKVFLETATVVDSTVSTRGQESRPEVDSTTRSFCFKQCQTVLEREKEWRLEEVWDLCRNHLSM</sequence>
<reference evidence="1 2" key="1">
    <citation type="submission" date="2024-02" db="EMBL/GenBank/DDBJ databases">
        <authorList>
            <person name="Chen Y."/>
            <person name="Shah S."/>
            <person name="Dougan E. K."/>
            <person name="Thang M."/>
            <person name="Chan C."/>
        </authorList>
    </citation>
    <scope>NUCLEOTIDE SEQUENCE [LARGE SCALE GENOMIC DNA]</scope>
</reference>
<dbReference type="Proteomes" id="UP001642484">
    <property type="component" value="Unassembled WGS sequence"/>
</dbReference>
<accession>A0ABP0QD60</accession>
<proteinExistence type="predicted"/>
<evidence type="ECO:0000313" key="1">
    <source>
        <dbReference type="EMBL" id="CAK9084956.1"/>
    </source>
</evidence>
<gene>
    <name evidence="1" type="ORF">CCMP2556_LOCUS41272</name>
</gene>
<name>A0ABP0QD60_9DINO</name>
<keyword evidence="2" id="KW-1185">Reference proteome</keyword>
<evidence type="ECO:0000313" key="2">
    <source>
        <dbReference type="Proteomes" id="UP001642484"/>
    </source>
</evidence>
<organism evidence="1 2">
    <name type="scientific">Durusdinium trenchii</name>
    <dbReference type="NCBI Taxonomy" id="1381693"/>
    <lineage>
        <taxon>Eukaryota</taxon>
        <taxon>Sar</taxon>
        <taxon>Alveolata</taxon>
        <taxon>Dinophyceae</taxon>
        <taxon>Suessiales</taxon>
        <taxon>Symbiodiniaceae</taxon>
        <taxon>Durusdinium</taxon>
    </lineage>
</organism>